<proteinExistence type="predicted"/>
<protein>
    <submittedName>
        <fullName evidence="2">Uncharacterized protein</fullName>
    </submittedName>
</protein>
<sequence length="98" mass="10594">MVSKVVKSSEKPPNAGKGRVKGVPNKLTGDMREMIRGALDDAGGREFLAEQARENPVAFLNLVGKIIPREIEAKVTGAIELVLADRLKAARERLRSAS</sequence>
<organism evidence="2">
    <name type="scientific">uncultured Caudovirales phage</name>
    <dbReference type="NCBI Taxonomy" id="2100421"/>
    <lineage>
        <taxon>Viruses</taxon>
        <taxon>Duplodnaviria</taxon>
        <taxon>Heunggongvirae</taxon>
        <taxon>Uroviricota</taxon>
        <taxon>Caudoviricetes</taxon>
        <taxon>Peduoviridae</taxon>
        <taxon>Maltschvirus</taxon>
        <taxon>Maltschvirus maltsch</taxon>
    </lineage>
</organism>
<name>A0A6J5KQ53_9CAUD</name>
<accession>A0A6J5KQ53</accession>
<evidence type="ECO:0000256" key="1">
    <source>
        <dbReference type="SAM" id="MobiDB-lite"/>
    </source>
</evidence>
<gene>
    <name evidence="2" type="ORF">UFOVP66_8</name>
</gene>
<dbReference type="EMBL" id="LR796180">
    <property type="protein sequence ID" value="CAB4124524.1"/>
    <property type="molecule type" value="Genomic_DNA"/>
</dbReference>
<reference evidence="2" key="1">
    <citation type="submission" date="2020-04" db="EMBL/GenBank/DDBJ databases">
        <authorList>
            <person name="Chiriac C."/>
            <person name="Salcher M."/>
            <person name="Ghai R."/>
            <person name="Kavagutti S V."/>
        </authorList>
    </citation>
    <scope>NUCLEOTIDE SEQUENCE</scope>
</reference>
<feature type="region of interest" description="Disordered" evidence="1">
    <location>
        <begin position="1"/>
        <end position="27"/>
    </location>
</feature>
<evidence type="ECO:0000313" key="2">
    <source>
        <dbReference type="EMBL" id="CAB4124524.1"/>
    </source>
</evidence>